<dbReference type="RefSeq" id="WP_257559930.1">
    <property type="nucleotide sequence ID" value="NZ_JANKBY010000004.1"/>
</dbReference>
<gene>
    <name evidence="1" type="ORF">NSA58_00620</name>
</gene>
<organism evidence="1 2">
    <name type="scientific">Terrisporobacter muris</name>
    <dbReference type="NCBI Taxonomy" id="2963284"/>
    <lineage>
        <taxon>Bacteria</taxon>
        <taxon>Bacillati</taxon>
        <taxon>Bacillota</taxon>
        <taxon>Clostridia</taxon>
        <taxon>Peptostreptococcales</taxon>
        <taxon>Peptostreptococcaceae</taxon>
        <taxon>Terrisporobacter</taxon>
    </lineage>
</organism>
<dbReference type="EMBL" id="JANKBY010000004">
    <property type="protein sequence ID" value="MCR1821276.1"/>
    <property type="molecule type" value="Genomic_DNA"/>
</dbReference>
<keyword evidence="2" id="KW-1185">Reference proteome</keyword>
<proteinExistence type="predicted"/>
<name>A0A9X2M835_9FIRM</name>
<comment type="caution">
    <text evidence="1">The sequence shown here is derived from an EMBL/GenBank/DDBJ whole genome shotgun (WGS) entry which is preliminary data.</text>
</comment>
<sequence>MKRWIDANKIAEVTEIPEDLYKYDDLMKEVPNHNKTYGARRIFQRKEYSIYKVKQGYIVHNTNKEFRIGHTHVRSFKKAKSIVDLCVRKKLPNTPRKWEIESLMRITNNQTYRNKLMNLL</sequence>
<reference evidence="1" key="1">
    <citation type="submission" date="2022-07" db="EMBL/GenBank/DDBJ databases">
        <title>Enhanced cultured diversity of the mouse gut microbiota enables custom-made synthetic communities.</title>
        <authorList>
            <person name="Afrizal A."/>
        </authorList>
    </citation>
    <scope>NUCLEOTIDE SEQUENCE</scope>
    <source>
        <strain evidence="1">DSM 29186</strain>
    </source>
</reference>
<evidence type="ECO:0000313" key="1">
    <source>
        <dbReference type="EMBL" id="MCR1821276.1"/>
    </source>
</evidence>
<protein>
    <recommendedName>
        <fullName evidence="3">NUMOD4 domain-containing protein</fullName>
    </recommendedName>
</protein>
<dbReference type="Proteomes" id="UP001140817">
    <property type="component" value="Unassembled WGS sequence"/>
</dbReference>
<accession>A0A9X2M835</accession>
<dbReference type="AlphaFoldDB" id="A0A9X2M835"/>
<evidence type="ECO:0000313" key="2">
    <source>
        <dbReference type="Proteomes" id="UP001140817"/>
    </source>
</evidence>
<evidence type="ECO:0008006" key="3">
    <source>
        <dbReference type="Google" id="ProtNLM"/>
    </source>
</evidence>